<comment type="caution">
    <text evidence="2">The sequence shown here is derived from an EMBL/GenBank/DDBJ whole genome shotgun (WGS) entry which is preliminary data.</text>
</comment>
<protein>
    <recommendedName>
        <fullName evidence="4">PEP-CTERM protein-sorting domain-containing protein</fullName>
    </recommendedName>
</protein>
<organism evidence="2 3">
    <name type="scientific">Posidoniimonas corsicana</name>
    <dbReference type="NCBI Taxonomy" id="1938618"/>
    <lineage>
        <taxon>Bacteria</taxon>
        <taxon>Pseudomonadati</taxon>
        <taxon>Planctomycetota</taxon>
        <taxon>Planctomycetia</taxon>
        <taxon>Pirellulales</taxon>
        <taxon>Lacipirellulaceae</taxon>
        <taxon>Posidoniimonas</taxon>
    </lineage>
</organism>
<accession>A0A5C5V957</accession>
<keyword evidence="1" id="KW-0732">Signal</keyword>
<proteinExistence type="predicted"/>
<reference evidence="2 3" key="1">
    <citation type="submission" date="2019-02" db="EMBL/GenBank/DDBJ databases">
        <title>Deep-cultivation of Planctomycetes and their phenomic and genomic characterization uncovers novel biology.</title>
        <authorList>
            <person name="Wiegand S."/>
            <person name="Jogler M."/>
            <person name="Boedeker C."/>
            <person name="Pinto D."/>
            <person name="Vollmers J."/>
            <person name="Rivas-Marin E."/>
            <person name="Kohn T."/>
            <person name="Peeters S.H."/>
            <person name="Heuer A."/>
            <person name="Rast P."/>
            <person name="Oberbeckmann S."/>
            <person name="Bunk B."/>
            <person name="Jeske O."/>
            <person name="Meyerdierks A."/>
            <person name="Storesund J.E."/>
            <person name="Kallscheuer N."/>
            <person name="Luecker S."/>
            <person name="Lage O.M."/>
            <person name="Pohl T."/>
            <person name="Merkel B.J."/>
            <person name="Hornburger P."/>
            <person name="Mueller R.-W."/>
            <person name="Bruemmer F."/>
            <person name="Labrenz M."/>
            <person name="Spormann A.M."/>
            <person name="Op Den Camp H."/>
            <person name="Overmann J."/>
            <person name="Amann R."/>
            <person name="Jetten M.S.M."/>
            <person name="Mascher T."/>
            <person name="Medema M.H."/>
            <person name="Devos D.P."/>
            <person name="Kaster A.-K."/>
            <person name="Ovreas L."/>
            <person name="Rohde M."/>
            <person name="Galperin M.Y."/>
            <person name="Jogler C."/>
        </authorList>
    </citation>
    <scope>NUCLEOTIDE SEQUENCE [LARGE SCALE GENOMIC DNA]</scope>
    <source>
        <strain evidence="2 3">KOR34</strain>
    </source>
</reference>
<evidence type="ECO:0000256" key="1">
    <source>
        <dbReference type="SAM" id="SignalP"/>
    </source>
</evidence>
<dbReference type="Proteomes" id="UP000316714">
    <property type="component" value="Unassembled WGS sequence"/>
</dbReference>
<feature type="signal peptide" evidence="1">
    <location>
        <begin position="1"/>
        <end position="31"/>
    </location>
</feature>
<keyword evidence="3" id="KW-1185">Reference proteome</keyword>
<evidence type="ECO:0008006" key="4">
    <source>
        <dbReference type="Google" id="ProtNLM"/>
    </source>
</evidence>
<dbReference type="OrthoDB" id="273069at2"/>
<feature type="chain" id="PRO_5023109494" description="PEP-CTERM protein-sorting domain-containing protein" evidence="1">
    <location>
        <begin position="32"/>
        <end position="421"/>
    </location>
</feature>
<evidence type="ECO:0000313" key="3">
    <source>
        <dbReference type="Proteomes" id="UP000316714"/>
    </source>
</evidence>
<dbReference type="EMBL" id="SIHJ01000001">
    <property type="protein sequence ID" value="TWT35136.1"/>
    <property type="molecule type" value="Genomic_DNA"/>
</dbReference>
<name>A0A5C5V957_9BACT</name>
<dbReference type="AlphaFoldDB" id="A0A5C5V957"/>
<evidence type="ECO:0000313" key="2">
    <source>
        <dbReference type="EMBL" id="TWT35136.1"/>
    </source>
</evidence>
<sequence length="421" mass="43175" precursor="true">MRYCPTRLLSQIKHTAYAAGAALAIASTASATVPYGSLAGGLPGVGPGLAPPSIVPGKEYSHNLDHTITAVGTAPFFEQVVAWDGSGGVANGVNFVGERASYLTRSEVDAIANRGDYLFNQLKSERAHLVWSFDDTYHSILPGGGVAPGVLPPTGPVSLANGNTVGGAAELNYELGLWGGANAPETQGVWAKAAEINAMPTAGEFVDIDGVELWGPEPAFTADSDKYSLDIDMLTTGAGPGGGAVSVWNGGSGTPYASHATIAAAVVSLLGPVSGYLPSVNGAIDGIDAINLDALMVREVAGEMDDFGRDPTGGGNHDEIIFSIRQILDPSSSTGYYATGSELFVLDGAGSVSFLKHGGHAWDKAYALTTFGTQTPNGRFVLDVNAIEAVGQSVVPEPAAAALGFATLATAGAVRRRRREV</sequence>
<dbReference type="RefSeq" id="WP_146561073.1">
    <property type="nucleotide sequence ID" value="NZ_SIHJ01000001.1"/>
</dbReference>
<gene>
    <name evidence="2" type="ORF">KOR34_00230</name>
</gene>